<dbReference type="EMBL" id="REGN01003958">
    <property type="protein sequence ID" value="RNA19900.1"/>
    <property type="molecule type" value="Genomic_DNA"/>
</dbReference>
<name>A0A3M7R8Q0_BRAPC</name>
<proteinExistence type="predicted"/>
<dbReference type="AlphaFoldDB" id="A0A3M7R8Q0"/>
<evidence type="ECO:0000313" key="2">
    <source>
        <dbReference type="Proteomes" id="UP000276133"/>
    </source>
</evidence>
<protein>
    <submittedName>
        <fullName evidence="1">Uncharacterized protein</fullName>
    </submittedName>
</protein>
<organism evidence="1 2">
    <name type="scientific">Brachionus plicatilis</name>
    <name type="common">Marine rotifer</name>
    <name type="synonym">Brachionus muelleri</name>
    <dbReference type="NCBI Taxonomy" id="10195"/>
    <lineage>
        <taxon>Eukaryota</taxon>
        <taxon>Metazoa</taxon>
        <taxon>Spiralia</taxon>
        <taxon>Gnathifera</taxon>
        <taxon>Rotifera</taxon>
        <taxon>Eurotatoria</taxon>
        <taxon>Monogononta</taxon>
        <taxon>Pseudotrocha</taxon>
        <taxon>Ploima</taxon>
        <taxon>Brachionidae</taxon>
        <taxon>Brachionus</taxon>
    </lineage>
</organism>
<gene>
    <name evidence="1" type="ORF">BpHYR1_049690</name>
</gene>
<evidence type="ECO:0000313" key="1">
    <source>
        <dbReference type="EMBL" id="RNA19900.1"/>
    </source>
</evidence>
<comment type="caution">
    <text evidence="1">The sequence shown here is derived from an EMBL/GenBank/DDBJ whole genome shotgun (WGS) entry which is preliminary data.</text>
</comment>
<accession>A0A3M7R8Q0</accession>
<dbReference type="Proteomes" id="UP000276133">
    <property type="component" value="Unassembled WGS sequence"/>
</dbReference>
<reference evidence="1 2" key="1">
    <citation type="journal article" date="2018" name="Sci. Rep.">
        <title>Genomic signatures of local adaptation to the degree of environmental predictability in rotifers.</title>
        <authorList>
            <person name="Franch-Gras L."/>
            <person name="Hahn C."/>
            <person name="Garcia-Roger E.M."/>
            <person name="Carmona M.J."/>
            <person name="Serra M."/>
            <person name="Gomez A."/>
        </authorList>
    </citation>
    <scope>NUCLEOTIDE SEQUENCE [LARGE SCALE GENOMIC DNA]</scope>
    <source>
        <strain evidence="1">HYR1</strain>
    </source>
</reference>
<keyword evidence="2" id="KW-1185">Reference proteome</keyword>
<sequence length="86" mass="10320">MIFQTTHFRLYNITSFDKCLLIIRWNAIEKCENEKTNSAESYLGNQFEETLNGVEKLDEQIVYKSRKVQQVIFYAEFKFLNLKTKK</sequence>